<evidence type="ECO:0000259" key="1">
    <source>
        <dbReference type="Pfam" id="PF14321"/>
    </source>
</evidence>
<dbReference type="AlphaFoldDB" id="A0A931LTM7"/>
<dbReference type="GO" id="GO:0030246">
    <property type="term" value="F:carbohydrate binding"/>
    <property type="evidence" value="ECO:0007669"/>
    <property type="project" value="InterPro"/>
</dbReference>
<protein>
    <submittedName>
        <fullName evidence="2">DUF4382 domain-containing protein</fullName>
    </submittedName>
</protein>
<proteinExistence type="predicted"/>
<evidence type="ECO:0000313" key="2">
    <source>
        <dbReference type="EMBL" id="MBI1755928.1"/>
    </source>
</evidence>
<dbReference type="InterPro" id="IPR025491">
    <property type="entry name" value="DUF4382"/>
</dbReference>
<evidence type="ECO:0000313" key="3">
    <source>
        <dbReference type="Proteomes" id="UP000727962"/>
    </source>
</evidence>
<comment type="caution">
    <text evidence="2">The sequence shown here is derived from an EMBL/GenBank/DDBJ whole genome shotgun (WGS) entry which is preliminary data.</text>
</comment>
<reference evidence="2" key="1">
    <citation type="submission" date="2020-07" db="EMBL/GenBank/DDBJ databases">
        <title>Huge and variable diversity of episymbiotic CPR bacteria and DPANN archaea in groundwater ecosystems.</title>
        <authorList>
            <person name="He C.Y."/>
            <person name="Keren R."/>
            <person name="Whittaker M."/>
            <person name="Farag I.F."/>
            <person name="Doudna J."/>
            <person name="Cate J.H.D."/>
            <person name="Banfield J.F."/>
        </authorList>
    </citation>
    <scope>NUCLEOTIDE SEQUENCE</scope>
    <source>
        <strain evidence="2">NC_groundwater_17_Pr7_B-0.1um_64_12</strain>
    </source>
</reference>
<sequence>MLKRLWLLAALIPIVGGCGGSGIGSGMGRLTVRMADAPLSGVTAFEVTIGSVQAHVGNAWVDIVSAPITLNLLQFAEHDTTLGSHDLPPGDYTQVRLFVTSATVTDGTGTHDVVIPSDVQTGVKLDVDYTITADNNTEILLDFNLLRSLHLDGDGTYRLDPVIPVVVLTNAGTISGTVMFGTSPAPGAEIDATYAAGAAFAPGTLVNGTMSQADGTFKIWALPPGTYTLNVTWTDPATSTVKTATLSGVVVTTGTDTAVGVVTVT</sequence>
<dbReference type="Gene3D" id="2.60.40.1120">
    <property type="entry name" value="Carboxypeptidase-like, regulatory domain"/>
    <property type="match status" value="1"/>
</dbReference>
<dbReference type="Pfam" id="PF14321">
    <property type="entry name" value="DUF4382"/>
    <property type="match status" value="1"/>
</dbReference>
<dbReference type="Proteomes" id="UP000727962">
    <property type="component" value="Unassembled WGS sequence"/>
</dbReference>
<dbReference type="SUPFAM" id="SSF49452">
    <property type="entry name" value="Starch-binding domain-like"/>
    <property type="match status" value="1"/>
</dbReference>
<name>A0A931LTM7_FIMGI</name>
<organism evidence="2 3">
    <name type="scientific">Fimbriimonas ginsengisoli</name>
    <dbReference type="NCBI Taxonomy" id="1005039"/>
    <lineage>
        <taxon>Bacteria</taxon>
        <taxon>Bacillati</taxon>
        <taxon>Armatimonadota</taxon>
        <taxon>Fimbriimonadia</taxon>
        <taxon>Fimbriimonadales</taxon>
        <taxon>Fimbriimonadaceae</taxon>
        <taxon>Fimbriimonas</taxon>
    </lineage>
</organism>
<accession>A0A931LTM7</accession>
<gene>
    <name evidence="2" type="ORF">HYR64_02340</name>
</gene>
<feature type="domain" description="DUF4382" evidence="1">
    <location>
        <begin position="28"/>
        <end position="161"/>
    </location>
</feature>
<dbReference type="PROSITE" id="PS51257">
    <property type="entry name" value="PROKAR_LIPOPROTEIN"/>
    <property type="match status" value="1"/>
</dbReference>
<dbReference type="InterPro" id="IPR013784">
    <property type="entry name" value="Carb-bd-like_fold"/>
</dbReference>
<dbReference type="EMBL" id="JACOSL010000016">
    <property type="protein sequence ID" value="MBI1755928.1"/>
    <property type="molecule type" value="Genomic_DNA"/>
</dbReference>